<keyword evidence="1" id="KW-1133">Transmembrane helix</keyword>
<feature type="transmembrane region" description="Helical" evidence="1">
    <location>
        <begin position="91"/>
        <end position="111"/>
    </location>
</feature>
<evidence type="ECO:0000313" key="3">
    <source>
        <dbReference type="Proteomes" id="UP000237347"/>
    </source>
</evidence>
<keyword evidence="1" id="KW-0812">Transmembrane</keyword>
<dbReference type="EMBL" id="PKMF04000691">
    <property type="protein sequence ID" value="KAK7821732.1"/>
    <property type="molecule type" value="Genomic_DNA"/>
</dbReference>
<comment type="caution">
    <text evidence="2">The sequence shown here is derived from an EMBL/GenBank/DDBJ whole genome shotgun (WGS) entry which is preliminary data.</text>
</comment>
<reference evidence="2 3" key="1">
    <citation type="journal article" date="2018" name="Sci. Data">
        <title>The draft genome sequence of cork oak.</title>
        <authorList>
            <person name="Ramos A.M."/>
            <person name="Usie A."/>
            <person name="Barbosa P."/>
            <person name="Barros P.M."/>
            <person name="Capote T."/>
            <person name="Chaves I."/>
            <person name="Simoes F."/>
            <person name="Abreu I."/>
            <person name="Carrasquinho I."/>
            <person name="Faro C."/>
            <person name="Guimaraes J.B."/>
            <person name="Mendonca D."/>
            <person name="Nobrega F."/>
            <person name="Rodrigues L."/>
            <person name="Saibo N.J.M."/>
            <person name="Varela M.C."/>
            <person name="Egas C."/>
            <person name="Matos J."/>
            <person name="Miguel C.M."/>
            <person name="Oliveira M.M."/>
            <person name="Ricardo C.P."/>
            <person name="Goncalves S."/>
        </authorList>
    </citation>
    <scope>NUCLEOTIDE SEQUENCE [LARGE SCALE GENOMIC DNA]</scope>
    <source>
        <strain evidence="3">cv. HL8</strain>
    </source>
</reference>
<proteinExistence type="predicted"/>
<name>A0AAW0J4T1_QUESU</name>
<dbReference type="AlphaFoldDB" id="A0AAW0J4T1"/>
<keyword evidence="1" id="KW-0472">Membrane</keyword>
<keyword evidence="3" id="KW-1185">Reference proteome</keyword>
<feature type="transmembrane region" description="Helical" evidence="1">
    <location>
        <begin position="60"/>
        <end position="79"/>
    </location>
</feature>
<accession>A0AAW0J4T1</accession>
<gene>
    <name evidence="2" type="ORF">CFP56_037340</name>
</gene>
<evidence type="ECO:0000313" key="2">
    <source>
        <dbReference type="EMBL" id="KAK7821732.1"/>
    </source>
</evidence>
<evidence type="ECO:0000256" key="1">
    <source>
        <dbReference type="SAM" id="Phobius"/>
    </source>
</evidence>
<organism evidence="2 3">
    <name type="scientific">Quercus suber</name>
    <name type="common">Cork oak</name>
    <dbReference type="NCBI Taxonomy" id="58331"/>
    <lineage>
        <taxon>Eukaryota</taxon>
        <taxon>Viridiplantae</taxon>
        <taxon>Streptophyta</taxon>
        <taxon>Embryophyta</taxon>
        <taxon>Tracheophyta</taxon>
        <taxon>Spermatophyta</taxon>
        <taxon>Magnoliopsida</taxon>
        <taxon>eudicotyledons</taxon>
        <taxon>Gunneridae</taxon>
        <taxon>Pentapetalae</taxon>
        <taxon>rosids</taxon>
        <taxon>fabids</taxon>
        <taxon>Fagales</taxon>
        <taxon>Fagaceae</taxon>
        <taxon>Quercus</taxon>
    </lineage>
</organism>
<sequence>MEHQKIFHEHPLVFNEDDERIYGEISRYWVVATVVSNANGSTFINYVLKYLLNCAIPRTQNMPLFFLMNGYIATTMNIANAKFAKNFVRDTLMAALVATLTFTTDVLLYHLPWNLKSITTH</sequence>
<feature type="transmembrane region" description="Helical" evidence="1">
    <location>
        <begin position="28"/>
        <end position="48"/>
    </location>
</feature>
<protein>
    <submittedName>
        <fullName evidence="2">Uncharacterized protein</fullName>
    </submittedName>
</protein>
<dbReference type="Proteomes" id="UP000237347">
    <property type="component" value="Unassembled WGS sequence"/>
</dbReference>